<dbReference type="EMBL" id="GBRH01177710">
    <property type="protein sequence ID" value="JAE20186.1"/>
    <property type="molecule type" value="Transcribed_RNA"/>
</dbReference>
<evidence type="ECO:0000313" key="1">
    <source>
        <dbReference type="EMBL" id="JAE20186.1"/>
    </source>
</evidence>
<sequence length="75" mass="8440">MLSTPSDPTDWSNCWQAFSMSRKHVIGSLLIVRIISPCSKRFSAFDPAKQPFTRKTCLRTGSFFARACTQLSLNP</sequence>
<proteinExistence type="predicted"/>
<name>A0A0A9GCB9_ARUDO</name>
<protein>
    <submittedName>
        <fullName evidence="1">Uncharacterized protein</fullName>
    </submittedName>
</protein>
<organism evidence="1">
    <name type="scientific">Arundo donax</name>
    <name type="common">Giant reed</name>
    <name type="synonym">Donax arundinaceus</name>
    <dbReference type="NCBI Taxonomy" id="35708"/>
    <lineage>
        <taxon>Eukaryota</taxon>
        <taxon>Viridiplantae</taxon>
        <taxon>Streptophyta</taxon>
        <taxon>Embryophyta</taxon>
        <taxon>Tracheophyta</taxon>
        <taxon>Spermatophyta</taxon>
        <taxon>Magnoliopsida</taxon>
        <taxon>Liliopsida</taxon>
        <taxon>Poales</taxon>
        <taxon>Poaceae</taxon>
        <taxon>PACMAD clade</taxon>
        <taxon>Arundinoideae</taxon>
        <taxon>Arundineae</taxon>
        <taxon>Arundo</taxon>
    </lineage>
</organism>
<reference evidence="1" key="1">
    <citation type="submission" date="2014-09" db="EMBL/GenBank/DDBJ databases">
        <authorList>
            <person name="Magalhaes I.L.F."/>
            <person name="Oliveira U."/>
            <person name="Santos F.R."/>
            <person name="Vidigal T.H.D.A."/>
            <person name="Brescovit A.D."/>
            <person name="Santos A.J."/>
        </authorList>
    </citation>
    <scope>NUCLEOTIDE SEQUENCE</scope>
    <source>
        <tissue evidence="1">Shoot tissue taken approximately 20 cm above the soil surface</tissue>
    </source>
</reference>
<dbReference type="AlphaFoldDB" id="A0A0A9GCB9"/>
<accession>A0A0A9GCB9</accession>
<reference evidence="1" key="2">
    <citation type="journal article" date="2015" name="Data Brief">
        <title>Shoot transcriptome of the giant reed, Arundo donax.</title>
        <authorList>
            <person name="Barrero R.A."/>
            <person name="Guerrero F.D."/>
            <person name="Moolhuijzen P."/>
            <person name="Goolsby J.A."/>
            <person name="Tidwell J."/>
            <person name="Bellgard S.E."/>
            <person name="Bellgard M.I."/>
        </authorList>
    </citation>
    <scope>NUCLEOTIDE SEQUENCE</scope>
    <source>
        <tissue evidence="1">Shoot tissue taken approximately 20 cm above the soil surface</tissue>
    </source>
</reference>